<dbReference type="PANTHER" id="PTHR30565">
    <property type="entry name" value="PROTEIN YCIF"/>
    <property type="match status" value="1"/>
</dbReference>
<dbReference type="InterPro" id="IPR012347">
    <property type="entry name" value="Ferritin-like"/>
</dbReference>
<gene>
    <name evidence="2" type="ORF">EA472_11915</name>
</gene>
<accession>A0A3N6M8D7</accession>
<proteinExistence type="predicted"/>
<reference evidence="2 3" key="1">
    <citation type="submission" date="2018-10" db="EMBL/GenBank/DDBJ databases">
        <title>Natrarchaeobius chitinivorans gen. nov., sp. nov., and Natrarchaeobius haloalkaliphilus sp. nov., alkaliphilic, chitin-utilizing haloarchaea from hypersaline alkaline lakes.</title>
        <authorList>
            <person name="Sorokin D.Y."/>
            <person name="Elcheninov A.G."/>
            <person name="Kostrikina N.A."/>
            <person name="Bale N.J."/>
            <person name="Sinninghe Damste J.S."/>
            <person name="Khijniak T.V."/>
            <person name="Kublanov I.V."/>
            <person name="Toshchakov S.V."/>
        </authorList>
    </citation>
    <scope>NUCLEOTIDE SEQUENCE [LARGE SCALE GENOMIC DNA]</scope>
    <source>
        <strain evidence="2 3">AArcht7</strain>
    </source>
</reference>
<dbReference type="InterPro" id="IPR010287">
    <property type="entry name" value="DUF892_YciF-like"/>
</dbReference>
<keyword evidence="1" id="KW-0175">Coiled coil</keyword>
<comment type="caution">
    <text evidence="2">The sequence shown here is derived from an EMBL/GenBank/DDBJ whole genome shotgun (WGS) entry which is preliminary data.</text>
</comment>
<dbReference type="Proteomes" id="UP000281431">
    <property type="component" value="Unassembled WGS sequence"/>
</dbReference>
<dbReference type="InterPro" id="IPR009078">
    <property type="entry name" value="Ferritin-like_SF"/>
</dbReference>
<organism evidence="2 3">
    <name type="scientific">Natrarchaeobius chitinivorans</name>
    <dbReference type="NCBI Taxonomy" id="1679083"/>
    <lineage>
        <taxon>Archaea</taxon>
        <taxon>Methanobacteriati</taxon>
        <taxon>Methanobacteriota</taxon>
        <taxon>Stenosarchaea group</taxon>
        <taxon>Halobacteria</taxon>
        <taxon>Halobacteriales</taxon>
        <taxon>Natrialbaceae</taxon>
        <taxon>Natrarchaeobius</taxon>
    </lineage>
</organism>
<dbReference type="OrthoDB" id="192254at2157"/>
<feature type="coiled-coil region" evidence="1">
    <location>
        <begin position="41"/>
        <end position="68"/>
    </location>
</feature>
<evidence type="ECO:0000313" key="2">
    <source>
        <dbReference type="EMBL" id="RQG99928.1"/>
    </source>
</evidence>
<dbReference type="PANTHER" id="PTHR30565:SF9">
    <property type="entry name" value="PROTEIN YCIF"/>
    <property type="match status" value="1"/>
</dbReference>
<sequence>MNIETLEDLFGYQLQHAYYAERSHVELLAEMAADASSEDLRDRFDDHRERTERQVERLERAFEGIGRRPRASRARTVDGLADARSVRERTGDGDAVVPGDLEVALLAERLEIRSYESLLRLAGRLAYANDVVEPLESNLAEERDELASLEDLEAELSVFETAGIADP</sequence>
<evidence type="ECO:0000256" key="1">
    <source>
        <dbReference type="SAM" id="Coils"/>
    </source>
</evidence>
<dbReference type="InterPro" id="IPR047114">
    <property type="entry name" value="YciF"/>
</dbReference>
<protein>
    <submittedName>
        <fullName evidence="2">Ferritin-like domain-containing protein</fullName>
    </submittedName>
</protein>
<name>A0A3N6M8D7_NATCH</name>
<dbReference type="EMBL" id="REFZ01000007">
    <property type="protein sequence ID" value="RQG99928.1"/>
    <property type="molecule type" value="Genomic_DNA"/>
</dbReference>
<dbReference type="AlphaFoldDB" id="A0A3N6M8D7"/>
<dbReference type="Pfam" id="PF05974">
    <property type="entry name" value="DUF892"/>
    <property type="match status" value="1"/>
</dbReference>
<keyword evidence="3" id="KW-1185">Reference proteome</keyword>
<dbReference type="Gene3D" id="1.20.1260.10">
    <property type="match status" value="1"/>
</dbReference>
<dbReference type="SUPFAM" id="SSF47240">
    <property type="entry name" value="Ferritin-like"/>
    <property type="match status" value="1"/>
</dbReference>
<evidence type="ECO:0000313" key="3">
    <source>
        <dbReference type="Proteomes" id="UP000281431"/>
    </source>
</evidence>